<name>A0A917CN70_9NOCA</name>
<evidence type="ECO:0000313" key="2">
    <source>
        <dbReference type="Proteomes" id="UP000654257"/>
    </source>
</evidence>
<reference evidence="1" key="2">
    <citation type="submission" date="2020-09" db="EMBL/GenBank/DDBJ databases">
        <authorList>
            <person name="Sun Q."/>
            <person name="Sedlacek I."/>
        </authorList>
    </citation>
    <scope>NUCLEOTIDE SEQUENCE</scope>
    <source>
        <strain evidence="1">CCM 7905</strain>
    </source>
</reference>
<comment type="caution">
    <text evidence="1">The sequence shown here is derived from an EMBL/GenBank/DDBJ whole genome shotgun (WGS) entry which is preliminary data.</text>
</comment>
<dbReference type="AlphaFoldDB" id="A0A917CN70"/>
<protein>
    <submittedName>
        <fullName evidence="1">Uncharacterized protein</fullName>
    </submittedName>
</protein>
<proteinExistence type="predicted"/>
<evidence type="ECO:0000313" key="1">
    <source>
        <dbReference type="EMBL" id="GGF90949.1"/>
    </source>
</evidence>
<dbReference type="RefSeq" id="WP_268236686.1">
    <property type="nucleotide sequence ID" value="NZ_BMCU01000001.1"/>
</dbReference>
<dbReference type="Proteomes" id="UP000654257">
    <property type="component" value="Unassembled WGS sequence"/>
</dbReference>
<keyword evidence="2" id="KW-1185">Reference proteome</keyword>
<dbReference type="EMBL" id="BMCU01000001">
    <property type="protein sequence ID" value="GGF90949.1"/>
    <property type="molecule type" value="Genomic_DNA"/>
</dbReference>
<organism evidence="1 2">
    <name type="scientific">Rhodococcoides trifolii</name>
    <dbReference type="NCBI Taxonomy" id="908250"/>
    <lineage>
        <taxon>Bacteria</taxon>
        <taxon>Bacillati</taxon>
        <taxon>Actinomycetota</taxon>
        <taxon>Actinomycetes</taxon>
        <taxon>Mycobacteriales</taxon>
        <taxon>Nocardiaceae</taxon>
        <taxon>Rhodococcoides</taxon>
    </lineage>
</organism>
<gene>
    <name evidence="1" type="ORF">GCM10007304_01120</name>
</gene>
<sequence length="44" mass="4552">MPGCAVFDCSGSGQKVTHRSRVDTVLTDVSGLVRGKGRTFAGPT</sequence>
<reference evidence="1" key="1">
    <citation type="journal article" date="2014" name="Int. J. Syst. Evol. Microbiol.">
        <title>Complete genome sequence of Corynebacterium casei LMG S-19264T (=DSM 44701T), isolated from a smear-ripened cheese.</title>
        <authorList>
            <consortium name="US DOE Joint Genome Institute (JGI-PGF)"/>
            <person name="Walter F."/>
            <person name="Albersmeier A."/>
            <person name="Kalinowski J."/>
            <person name="Ruckert C."/>
        </authorList>
    </citation>
    <scope>NUCLEOTIDE SEQUENCE</scope>
    <source>
        <strain evidence="1">CCM 7905</strain>
    </source>
</reference>
<accession>A0A917CN70</accession>